<dbReference type="InterPro" id="IPR019734">
    <property type="entry name" value="TPR_rpt"/>
</dbReference>
<dbReference type="Pfam" id="PF25068">
    <property type="entry name" value="ARM_TT21_4th"/>
    <property type="match status" value="1"/>
</dbReference>
<evidence type="ECO:0000256" key="5">
    <source>
        <dbReference type="PROSITE-ProRule" id="PRU00339"/>
    </source>
</evidence>
<organism evidence="7 8">
    <name type="scientific">Aphis glycines</name>
    <name type="common">Soybean aphid</name>
    <dbReference type="NCBI Taxonomy" id="307491"/>
    <lineage>
        <taxon>Eukaryota</taxon>
        <taxon>Metazoa</taxon>
        <taxon>Ecdysozoa</taxon>
        <taxon>Arthropoda</taxon>
        <taxon>Hexapoda</taxon>
        <taxon>Insecta</taxon>
        <taxon>Pterygota</taxon>
        <taxon>Neoptera</taxon>
        <taxon>Paraneoptera</taxon>
        <taxon>Hemiptera</taxon>
        <taxon>Sternorrhyncha</taxon>
        <taxon>Aphidomorpha</taxon>
        <taxon>Aphidoidea</taxon>
        <taxon>Aphididae</taxon>
        <taxon>Aphidini</taxon>
        <taxon>Aphis</taxon>
        <taxon>Aphis</taxon>
    </lineage>
</organism>
<dbReference type="EMBL" id="VYZN01001615">
    <property type="protein sequence ID" value="KAE9522093.1"/>
    <property type="molecule type" value="Genomic_DNA"/>
</dbReference>
<comment type="similarity">
    <text evidence="3">Belongs to the APC3/CDC27 family.</text>
</comment>
<accession>A0A6G0SUQ5</accession>
<dbReference type="InterPro" id="IPR056836">
    <property type="entry name" value="ARM_TT21_4th"/>
</dbReference>
<feature type="repeat" description="TPR" evidence="5">
    <location>
        <begin position="64"/>
        <end position="97"/>
    </location>
</feature>
<keyword evidence="1" id="KW-0677">Repeat</keyword>
<proteinExistence type="inferred from homology"/>
<sequence length="250" mass="29297">MEKAEYVYTQILKAYLDSYIISQKITPEYQETLSNLGNLYFLTDKFDKAILNYHKALKINANQKLILFNLGKLYLRITEYHKSVNAFKKAIYSDPENDSALRCLAIIYYINLELAMIYFHNLHNYQEAEGCFKKCIELKPQRDDLYKKLFAIYQKLKKHINASDICMSLGNLYLNKFDIENARKTFTTAVYLNPKNAESHWKIGFTMHKLENARKAFTTAVYLNPKNAESHWKIGFAMHNLGQYALALIR</sequence>
<reference evidence="7 8" key="1">
    <citation type="submission" date="2019-08" db="EMBL/GenBank/DDBJ databases">
        <title>The genome of the soybean aphid Biotype 1, its phylome, world population structure and adaptation to the North American continent.</title>
        <authorList>
            <person name="Giordano R."/>
            <person name="Donthu R.K."/>
            <person name="Hernandez A.G."/>
            <person name="Wright C.L."/>
            <person name="Zimin A.V."/>
        </authorList>
    </citation>
    <scope>NUCLEOTIDE SEQUENCE [LARGE SCALE GENOMIC DNA]</scope>
    <source>
        <tissue evidence="7">Whole aphids</tissue>
    </source>
</reference>
<dbReference type="PANTHER" id="PTHR12558:SF13">
    <property type="entry name" value="CELL DIVISION CYCLE PROTEIN 27 HOMOLOG"/>
    <property type="match status" value="1"/>
</dbReference>
<evidence type="ECO:0000256" key="3">
    <source>
        <dbReference type="ARBA" id="ARBA00038210"/>
    </source>
</evidence>
<protein>
    <recommendedName>
        <fullName evidence="4">Cell division cycle protein 27 homolog</fullName>
    </recommendedName>
</protein>
<evidence type="ECO:0000259" key="6">
    <source>
        <dbReference type="Pfam" id="PF25068"/>
    </source>
</evidence>
<name>A0A6G0SUQ5_APHGL</name>
<dbReference type="Proteomes" id="UP000475862">
    <property type="component" value="Unassembled WGS sequence"/>
</dbReference>
<keyword evidence="2 5" id="KW-0802">TPR repeat</keyword>
<dbReference type="SUPFAM" id="SSF48452">
    <property type="entry name" value="TPR-like"/>
    <property type="match status" value="2"/>
</dbReference>
<evidence type="ECO:0000313" key="8">
    <source>
        <dbReference type="Proteomes" id="UP000475862"/>
    </source>
</evidence>
<dbReference type="PANTHER" id="PTHR12558">
    <property type="entry name" value="CELL DIVISION CYCLE 16,23,27"/>
    <property type="match status" value="1"/>
</dbReference>
<evidence type="ECO:0000313" key="7">
    <source>
        <dbReference type="EMBL" id="KAE9522093.1"/>
    </source>
</evidence>
<dbReference type="OrthoDB" id="6618506at2759"/>
<dbReference type="Gene3D" id="1.25.40.10">
    <property type="entry name" value="Tetratricopeptide repeat domain"/>
    <property type="match status" value="4"/>
</dbReference>
<feature type="domain" description="Tetratricopeptide repeat protein 21A/21B fourth ARM" evidence="6">
    <location>
        <begin position="35"/>
        <end position="189"/>
    </location>
</feature>
<evidence type="ECO:0000256" key="1">
    <source>
        <dbReference type="ARBA" id="ARBA00022737"/>
    </source>
</evidence>
<dbReference type="AlphaFoldDB" id="A0A6G0SUQ5"/>
<dbReference type="InterPro" id="IPR011990">
    <property type="entry name" value="TPR-like_helical_dom_sf"/>
</dbReference>
<dbReference type="SMART" id="SM00028">
    <property type="entry name" value="TPR"/>
    <property type="match status" value="5"/>
</dbReference>
<evidence type="ECO:0000256" key="2">
    <source>
        <dbReference type="ARBA" id="ARBA00022803"/>
    </source>
</evidence>
<feature type="repeat" description="TPR" evidence="5">
    <location>
        <begin position="30"/>
        <end position="63"/>
    </location>
</feature>
<evidence type="ECO:0000256" key="4">
    <source>
        <dbReference type="ARBA" id="ARBA00039307"/>
    </source>
</evidence>
<feature type="repeat" description="TPR" evidence="5">
    <location>
        <begin position="163"/>
        <end position="196"/>
    </location>
</feature>
<dbReference type="PROSITE" id="PS50005">
    <property type="entry name" value="TPR"/>
    <property type="match status" value="3"/>
</dbReference>
<comment type="caution">
    <text evidence="7">The sequence shown here is derived from an EMBL/GenBank/DDBJ whole genome shotgun (WGS) entry which is preliminary data.</text>
</comment>
<keyword evidence="8" id="KW-1185">Reference proteome</keyword>
<gene>
    <name evidence="7" type="ORF">AGLY_017512</name>
</gene>